<dbReference type="GO" id="GO:0016020">
    <property type="term" value="C:membrane"/>
    <property type="evidence" value="ECO:0007669"/>
    <property type="project" value="UniProtKB-SubCell"/>
</dbReference>
<dbReference type="GO" id="GO:0016117">
    <property type="term" value="P:carotenoid biosynthetic process"/>
    <property type="evidence" value="ECO:0007669"/>
    <property type="project" value="UniProtKB-KW"/>
</dbReference>
<sequence length="114" mass="12655">MTGWEYLGALAVSFACMVAVDYRWRVFWWADRRRAVIVMAVGIALFLVWDAAGILTGSFERGESSGMTGIELTPDFPLEELVFITFLCHLTMVLVMLAGRLLDAVHPADSEDAP</sequence>
<keyword evidence="10" id="KW-1185">Reference proteome</keyword>
<dbReference type="Proteomes" id="UP000199039">
    <property type="component" value="Unassembled WGS sequence"/>
</dbReference>
<accession>A0A1G6RUD2</accession>
<feature type="transmembrane region" description="Helical" evidence="8">
    <location>
        <begin position="81"/>
        <end position="102"/>
    </location>
</feature>
<dbReference type="RefSeq" id="WP_093184067.1">
    <property type="nucleotide sequence ID" value="NZ_FMYH01000005.1"/>
</dbReference>
<reference evidence="9 10" key="1">
    <citation type="submission" date="2016-09" db="EMBL/GenBank/DDBJ databases">
        <authorList>
            <person name="Capua I."/>
            <person name="De Benedictis P."/>
            <person name="Joannis T."/>
            <person name="Lombin L.H."/>
            <person name="Cattoli G."/>
        </authorList>
    </citation>
    <scope>NUCLEOTIDE SEQUENCE [LARGE SCALE GENOMIC DNA]</scope>
    <source>
        <strain evidence="9 10">ISLP-3</strain>
    </source>
</reference>
<evidence type="ECO:0000256" key="6">
    <source>
        <dbReference type="ARBA" id="ARBA00023136"/>
    </source>
</evidence>
<evidence type="ECO:0000256" key="4">
    <source>
        <dbReference type="ARBA" id="ARBA00022746"/>
    </source>
</evidence>
<evidence type="ECO:0000256" key="5">
    <source>
        <dbReference type="ARBA" id="ARBA00022989"/>
    </source>
</evidence>
<evidence type="ECO:0000256" key="1">
    <source>
        <dbReference type="ARBA" id="ARBA00004141"/>
    </source>
</evidence>
<evidence type="ECO:0000256" key="2">
    <source>
        <dbReference type="ARBA" id="ARBA00004829"/>
    </source>
</evidence>
<keyword evidence="4" id="KW-0125">Carotenoid biosynthesis</keyword>
<dbReference type="EMBL" id="FMYH01000005">
    <property type="protein sequence ID" value="SDD08051.1"/>
    <property type="molecule type" value="Genomic_DNA"/>
</dbReference>
<keyword evidence="7" id="KW-0413">Isomerase</keyword>
<keyword evidence="5 8" id="KW-1133">Transmembrane helix</keyword>
<evidence type="ECO:0000256" key="7">
    <source>
        <dbReference type="ARBA" id="ARBA00023235"/>
    </source>
</evidence>
<comment type="subcellular location">
    <subcellularLocation>
        <location evidence="1">Membrane</location>
        <topology evidence="1">Multi-pass membrane protein</topology>
    </subcellularLocation>
</comment>
<feature type="transmembrane region" description="Helical" evidence="8">
    <location>
        <begin position="36"/>
        <end position="59"/>
    </location>
</feature>
<dbReference type="AlphaFoldDB" id="A0A1G6RUD2"/>
<protein>
    <submittedName>
        <fullName evidence="9">Lycopene cyclase domain-containing protein</fullName>
    </submittedName>
</protein>
<evidence type="ECO:0000256" key="8">
    <source>
        <dbReference type="SAM" id="Phobius"/>
    </source>
</evidence>
<proteinExistence type="predicted"/>
<name>A0A1G6RUD2_9MICO</name>
<evidence type="ECO:0000256" key="3">
    <source>
        <dbReference type="ARBA" id="ARBA00022692"/>
    </source>
</evidence>
<evidence type="ECO:0000313" key="10">
    <source>
        <dbReference type="Proteomes" id="UP000199039"/>
    </source>
</evidence>
<dbReference type="STRING" id="1814289.SAMN05216410_2775"/>
<dbReference type="InterPro" id="IPR017825">
    <property type="entry name" value="Lycopene_cyclase_dom"/>
</dbReference>
<keyword evidence="3 8" id="KW-0812">Transmembrane</keyword>
<comment type="pathway">
    <text evidence="2">Carotenoid biosynthesis.</text>
</comment>
<evidence type="ECO:0000313" key="9">
    <source>
        <dbReference type="EMBL" id="SDD08051.1"/>
    </source>
</evidence>
<dbReference type="NCBIfam" id="TIGR03462">
    <property type="entry name" value="CarR_dom_SF"/>
    <property type="match status" value="1"/>
</dbReference>
<feature type="transmembrane region" description="Helical" evidence="8">
    <location>
        <begin position="6"/>
        <end position="24"/>
    </location>
</feature>
<dbReference type="GO" id="GO:0045436">
    <property type="term" value="F:lycopene beta cyclase activity"/>
    <property type="evidence" value="ECO:0007669"/>
    <property type="project" value="UniProtKB-ARBA"/>
</dbReference>
<gene>
    <name evidence="9" type="ORF">SAMN05216410_2775</name>
</gene>
<organism evidence="9 10">
    <name type="scientific">Sanguibacter gelidistatuariae</name>
    <dbReference type="NCBI Taxonomy" id="1814289"/>
    <lineage>
        <taxon>Bacteria</taxon>
        <taxon>Bacillati</taxon>
        <taxon>Actinomycetota</taxon>
        <taxon>Actinomycetes</taxon>
        <taxon>Micrococcales</taxon>
        <taxon>Sanguibacteraceae</taxon>
        <taxon>Sanguibacter</taxon>
    </lineage>
</organism>
<dbReference type="GO" id="GO:0016872">
    <property type="term" value="F:intramolecular lyase activity"/>
    <property type="evidence" value="ECO:0007669"/>
    <property type="project" value="InterPro"/>
</dbReference>
<dbReference type="OrthoDB" id="4774157at2"/>
<keyword evidence="6 8" id="KW-0472">Membrane</keyword>